<feature type="domain" description="4Fe-4S ferredoxin-type" evidence="4">
    <location>
        <begin position="11"/>
        <end position="41"/>
    </location>
</feature>
<reference evidence="5 6" key="1">
    <citation type="submission" date="2018-05" db="EMBL/GenBank/DDBJ databases">
        <title>Complete Genome Sequences of Extremely Thermoacidophilic, Metal-Mobilizing Type-Strain Members of the Archaeal Family Sulfolobaceae: Acidianus brierleyi DSM-1651T, Acidianus sulfidivorans DSM-18786T, Metallosphaera hakonensis DSM-7519T, and Metallosphaera prunae DSM-10039T.</title>
        <authorList>
            <person name="Counts J.A."/>
            <person name="Kelly R.M."/>
        </authorList>
    </citation>
    <scope>NUCLEOTIDE SEQUENCE [LARGE SCALE GENOMIC DNA]</scope>
    <source>
        <strain evidence="5 6">DSM 1651</strain>
    </source>
</reference>
<feature type="domain" description="4Fe-4S ferredoxin-type" evidence="4">
    <location>
        <begin position="44"/>
        <end position="73"/>
    </location>
</feature>
<dbReference type="SUPFAM" id="SSF54862">
    <property type="entry name" value="4Fe-4S ferredoxins"/>
    <property type="match status" value="1"/>
</dbReference>
<dbReference type="InterPro" id="IPR017900">
    <property type="entry name" value="4Fe4S_Fe_S_CS"/>
</dbReference>
<dbReference type="SMART" id="SM00116">
    <property type="entry name" value="CBS"/>
    <property type="match status" value="3"/>
</dbReference>
<gene>
    <name evidence="5" type="ORF">DFR85_15745</name>
</gene>
<dbReference type="InterPro" id="IPR046342">
    <property type="entry name" value="CBS_dom_sf"/>
</dbReference>
<name>A0A2U9IIL5_9CREN</name>
<dbReference type="OrthoDB" id="65817at2157"/>
<dbReference type="Pfam" id="PF00571">
    <property type="entry name" value="CBS"/>
    <property type="match status" value="3"/>
</dbReference>
<keyword evidence="1" id="KW-0677">Repeat</keyword>
<dbReference type="RefSeq" id="WP_110271693.1">
    <property type="nucleotide sequence ID" value="NZ_CP029289.2"/>
</dbReference>
<evidence type="ECO:0000313" key="6">
    <source>
        <dbReference type="Proteomes" id="UP000248044"/>
    </source>
</evidence>
<dbReference type="PROSITE" id="PS00198">
    <property type="entry name" value="4FE4S_FER_1"/>
    <property type="match status" value="1"/>
</dbReference>
<dbReference type="Gene3D" id="3.30.70.20">
    <property type="match status" value="1"/>
</dbReference>
<dbReference type="GeneID" id="36833639"/>
<dbReference type="PROSITE" id="PS51371">
    <property type="entry name" value="CBS"/>
    <property type="match status" value="1"/>
</dbReference>
<proteinExistence type="predicted"/>
<dbReference type="EMBL" id="CP029289">
    <property type="protein sequence ID" value="AWR95815.1"/>
    <property type="molecule type" value="Genomic_DNA"/>
</dbReference>
<evidence type="ECO:0000256" key="1">
    <source>
        <dbReference type="ARBA" id="ARBA00022737"/>
    </source>
</evidence>
<dbReference type="Pfam" id="PF00037">
    <property type="entry name" value="Fer4"/>
    <property type="match status" value="1"/>
</dbReference>
<dbReference type="Proteomes" id="UP000248044">
    <property type="component" value="Chromosome"/>
</dbReference>
<dbReference type="PROSITE" id="PS51379">
    <property type="entry name" value="4FE4S_FER_2"/>
    <property type="match status" value="2"/>
</dbReference>
<dbReference type="CDD" id="cd02205">
    <property type="entry name" value="CBS_pair_SF"/>
    <property type="match status" value="1"/>
</dbReference>
<evidence type="ECO:0000313" key="5">
    <source>
        <dbReference type="EMBL" id="AWR95815.1"/>
    </source>
</evidence>
<dbReference type="InterPro" id="IPR000644">
    <property type="entry name" value="CBS_dom"/>
</dbReference>
<organism evidence="5 6">
    <name type="scientific">Acidianus brierleyi</name>
    <dbReference type="NCBI Taxonomy" id="41673"/>
    <lineage>
        <taxon>Archaea</taxon>
        <taxon>Thermoproteota</taxon>
        <taxon>Thermoprotei</taxon>
        <taxon>Sulfolobales</taxon>
        <taxon>Sulfolobaceae</taxon>
        <taxon>Acidianus</taxon>
    </lineage>
</organism>
<evidence type="ECO:0000259" key="4">
    <source>
        <dbReference type="PROSITE" id="PS51379"/>
    </source>
</evidence>
<protein>
    <recommendedName>
        <fullName evidence="7">Signal transduction protein</fullName>
    </recommendedName>
</protein>
<evidence type="ECO:0008006" key="7">
    <source>
        <dbReference type="Google" id="ProtNLM"/>
    </source>
</evidence>
<dbReference type="PANTHER" id="PTHR48108">
    <property type="entry name" value="CBS DOMAIN-CONTAINING PROTEIN CBSX2, CHLOROPLASTIC"/>
    <property type="match status" value="1"/>
</dbReference>
<dbReference type="PANTHER" id="PTHR48108:SF26">
    <property type="entry name" value="CBS DOMAIN-CONTAINING PROTEIN DDB_G0289609"/>
    <property type="match status" value="1"/>
</dbReference>
<sequence length="335" mass="38349">MIIKCNDNYVPNVIIDVDRCVGCYMCQRACALAKCIQINNFTNIAEVIDPNDCTGCMACERSCPYNCISVINYMDPLLRAKIVISRVKRFMRSPVITVEEDHTIREGAKIMVSHNIASLIVNNSIVTESDILSSDDLNKELKYIAKEAICIDGLCEIYKALETMTYYQISHLPVVSNDRIVGMISFRDILRANARSSIIKDDRYTYIQANNKIKLLNIAESVDVLDYTLTLREAIDIMMKNRMRALILKKSNKLGIFTYRDAIKMIAQDKNFDDFIEGRFDVKIFRADDELNSLIPWIIEKNNRHAIVVSNDNVLLLSVKDIVGRSIWIQRLNIK</sequence>
<feature type="domain" description="CBS" evidence="3">
    <location>
        <begin position="144"/>
        <end position="203"/>
    </location>
</feature>
<dbReference type="InterPro" id="IPR017896">
    <property type="entry name" value="4Fe4S_Fe-S-bd"/>
</dbReference>
<dbReference type="AlphaFoldDB" id="A0A2U9IIL5"/>
<dbReference type="SUPFAM" id="SSF54631">
    <property type="entry name" value="CBS-domain pair"/>
    <property type="match status" value="2"/>
</dbReference>
<dbReference type="KEGG" id="abri:DFR85_15745"/>
<evidence type="ECO:0000256" key="2">
    <source>
        <dbReference type="PROSITE-ProRule" id="PRU00703"/>
    </source>
</evidence>
<keyword evidence="6" id="KW-1185">Reference proteome</keyword>
<dbReference type="GO" id="GO:0016491">
    <property type="term" value="F:oxidoreductase activity"/>
    <property type="evidence" value="ECO:0007669"/>
    <property type="project" value="UniProtKB-ARBA"/>
</dbReference>
<keyword evidence="2" id="KW-0129">CBS domain</keyword>
<accession>A0A2U9IIL5</accession>
<dbReference type="Gene3D" id="3.10.580.10">
    <property type="entry name" value="CBS-domain"/>
    <property type="match status" value="2"/>
</dbReference>
<dbReference type="InterPro" id="IPR051462">
    <property type="entry name" value="CBS_domain-containing"/>
</dbReference>
<evidence type="ECO:0000259" key="3">
    <source>
        <dbReference type="PROSITE" id="PS51371"/>
    </source>
</evidence>